<keyword evidence="1" id="KW-0853">WD repeat</keyword>
<keyword evidence="2" id="KW-0677">Repeat</keyword>
<dbReference type="InterPro" id="IPR015943">
    <property type="entry name" value="WD40/YVTN_repeat-like_dom_sf"/>
</dbReference>
<proteinExistence type="predicted"/>
<name>A0A0K2UV17_LEPSM</name>
<feature type="region of interest" description="Disordered" evidence="3">
    <location>
        <begin position="1"/>
        <end position="25"/>
    </location>
</feature>
<dbReference type="Gene3D" id="2.130.10.10">
    <property type="entry name" value="YVTN repeat-like/Quinoprotein amine dehydrogenase"/>
    <property type="match status" value="1"/>
</dbReference>
<evidence type="ECO:0000256" key="3">
    <source>
        <dbReference type="SAM" id="MobiDB-lite"/>
    </source>
</evidence>
<dbReference type="EMBL" id="HACA01024539">
    <property type="protein sequence ID" value="CDW41900.1"/>
    <property type="molecule type" value="Transcribed_RNA"/>
</dbReference>
<sequence>MINVRSARGKNSRGRKVTGIEPMPGEDKILVTSNDSRIRLYDLRDLSLSCKYKGYTNNSSQIRASFR</sequence>
<protein>
    <submittedName>
        <fullName evidence="4">Uncharacterized protein</fullName>
    </submittedName>
</protein>
<dbReference type="SUPFAM" id="SSF50978">
    <property type="entry name" value="WD40 repeat-like"/>
    <property type="match status" value="1"/>
</dbReference>
<evidence type="ECO:0000313" key="4">
    <source>
        <dbReference type="EMBL" id="CDW41900.1"/>
    </source>
</evidence>
<reference evidence="4" key="1">
    <citation type="submission" date="2014-05" db="EMBL/GenBank/DDBJ databases">
        <authorList>
            <person name="Chronopoulou M."/>
        </authorList>
    </citation>
    <scope>NUCLEOTIDE SEQUENCE</scope>
    <source>
        <tissue evidence="4">Whole organism</tissue>
    </source>
</reference>
<evidence type="ECO:0000256" key="2">
    <source>
        <dbReference type="ARBA" id="ARBA00022737"/>
    </source>
</evidence>
<feature type="compositionally biased region" description="Basic residues" evidence="3">
    <location>
        <begin position="7"/>
        <end position="16"/>
    </location>
</feature>
<dbReference type="InterPro" id="IPR036322">
    <property type="entry name" value="WD40_repeat_dom_sf"/>
</dbReference>
<dbReference type="PANTHER" id="PTHR14221:SF0">
    <property type="entry name" value="WD REPEAT-CONTAINING PROTEIN 44"/>
    <property type="match status" value="1"/>
</dbReference>
<dbReference type="AlphaFoldDB" id="A0A0K2UV17"/>
<accession>A0A0K2UV17</accession>
<dbReference type="PANTHER" id="PTHR14221">
    <property type="entry name" value="WD REPEAT DOMAIN 44"/>
    <property type="match status" value="1"/>
</dbReference>
<dbReference type="OrthoDB" id="1932312at2759"/>
<dbReference type="InterPro" id="IPR040324">
    <property type="entry name" value="WDR44/Dgr2"/>
</dbReference>
<evidence type="ECO:0000256" key="1">
    <source>
        <dbReference type="ARBA" id="ARBA00022574"/>
    </source>
</evidence>
<organism evidence="4">
    <name type="scientific">Lepeophtheirus salmonis</name>
    <name type="common">Salmon louse</name>
    <name type="synonym">Caligus salmonis</name>
    <dbReference type="NCBI Taxonomy" id="72036"/>
    <lineage>
        <taxon>Eukaryota</taxon>
        <taxon>Metazoa</taxon>
        <taxon>Ecdysozoa</taxon>
        <taxon>Arthropoda</taxon>
        <taxon>Crustacea</taxon>
        <taxon>Multicrustacea</taxon>
        <taxon>Hexanauplia</taxon>
        <taxon>Copepoda</taxon>
        <taxon>Siphonostomatoida</taxon>
        <taxon>Caligidae</taxon>
        <taxon>Lepeophtheirus</taxon>
    </lineage>
</organism>